<feature type="compositionally biased region" description="Polar residues" evidence="5">
    <location>
        <begin position="107"/>
        <end position="116"/>
    </location>
</feature>
<dbReference type="PRINTS" id="PR00925">
    <property type="entry name" value="NONHISHMG17"/>
</dbReference>
<accession>A0A6G1B1A2</accession>
<feature type="non-terminal residue" evidence="6">
    <location>
        <position position="1"/>
    </location>
</feature>
<evidence type="ECO:0000313" key="7">
    <source>
        <dbReference type="Proteomes" id="UP000475037"/>
    </source>
</evidence>
<evidence type="ECO:0000256" key="5">
    <source>
        <dbReference type="SAM" id="MobiDB-lite"/>
    </source>
</evidence>
<dbReference type="GO" id="GO:0031492">
    <property type="term" value="F:nucleosomal DNA binding"/>
    <property type="evidence" value="ECO:0007669"/>
    <property type="project" value="InterPro"/>
</dbReference>
<dbReference type="EMBL" id="VOAJ01002550">
    <property type="protein sequence ID" value="KAF0882045.1"/>
    <property type="molecule type" value="Genomic_DNA"/>
</dbReference>
<dbReference type="SMART" id="SM00527">
    <property type="entry name" value="HMG17"/>
    <property type="match status" value="1"/>
</dbReference>
<reference evidence="6 7" key="1">
    <citation type="submission" date="2019-11" db="EMBL/GenBank/DDBJ databases">
        <authorList>
            <person name="Yang C."/>
            <person name="Li F."/>
        </authorList>
    </citation>
    <scope>NUCLEOTIDE SEQUENCE [LARGE SCALE GENOMIC DNA]</scope>
    <source>
        <strain evidence="6">KB4526</strain>
        <tissue evidence="6">Muscle</tissue>
    </source>
</reference>
<protein>
    <submittedName>
        <fullName evidence="6">HMGN1 protein</fullName>
    </submittedName>
</protein>
<dbReference type="PANTHER" id="PTHR23087:SF12">
    <property type="entry name" value="NON-HISTONE CHROMOSOMAL PROTEIN HMG-14"/>
    <property type="match status" value="1"/>
</dbReference>
<feature type="non-terminal residue" evidence="6">
    <location>
        <position position="131"/>
    </location>
</feature>
<evidence type="ECO:0000256" key="3">
    <source>
        <dbReference type="ARBA" id="ARBA00023125"/>
    </source>
</evidence>
<evidence type="ECO:0000313" key="6">
    <source>
        <dbReference type="EMBL" id="KAF0882045.1"/>
    </source>
</evidence>
<gene>
    <name evidence="6" type="primary">Hmgn1_1</name>
    <name evidence="6" type="ORF">FOF47_R17689</name>
</gene>
<keyword evidence="7" id="KW-1185">Reference proteome</keyword>
<dbReference type="InterPro" id="IPR000079">
    <property type="entry name" value="HMGN_fam"/>
</dbReference>
<dbReference type="GO" id="GO:0000785">
    <property type="term" value="C:chromatin"/>
    <property type="evidence" value="ECO:0007669"/>
    <property type="project" value="InterPro"/>
</dbReference>
<proteinExistence type="inferred from homology"/>
<dbReference type="PANTHER" id="PTHR23087">
    <property type="entry name" value="NONHISTONE CHROMOSOMAL PROTEIN HMG"/>
    <property type="match status" value="1"/>
</dbReference>
<evidence type="ECO:0000256" key="1">
    <source>
        <dbReference type="ARBA" id="ARBA00004123"/>
    </source>
</evidence>
<evidence type="ECO:0000256" key="4">
    <source>
        <dbReference type="ARBA" id="ARBA00023242"/>
    </source>
</evidence>
<dbReference type="Pfam" id="PF01101">
    <property type="entry name" value="HMG14_17"/>
    <property type="match status" value="1"/>
</dbReference>
<dbReference type="AlphaFoldDB" id="A0A6G1B1A2"/>
<organism evidence="6 7">
    <name type="scientific">Crocuta crocuta</name>
    <name type="common">Spotted hyena</name>
    <dbReference type="NCBI Taxonomy" id="9678"/>
    <lineage>
        <taxon>Eukaryota</taxon>
        <taxon>Metazoa</taxon>
        <taxon>Chordata</taxon>
        <taxon>Craniata</taxon>
        <taxon>Vertebrata</taxon>
        <taxon>Euteleostomi</taxon>
        <taxon>Mammalia</taxon>
        <taxon>Eutheria</taxon>
        <taxon>Laurasiatheria</taxon>
        <taxon>Carnivora</taxon>
        <taxon>Feliformia</taxon>
        <taxon>Hyaenidae</taxon>
        <taxon>Crocuta</taxon>
    </lineage>
</organism>
<comment type="subcellular location">
    <subcellularLocation>
        <location evidence="1">Nucleus</location>
    </subcellularLocation>
</comment>
<dbReference type="Proteomes" id="UP000475037">
    <property type="component" value="Unassembled WGS sequence"/>
</dbReference>
<keyword evidence="3" id="KW-0238">DNA-binding</keyword>
<dbReference type="GO" id="GO:0006325">
    <property type="term" value="P:chromatin organization"/>
    <property type="evidence" value="ECO:0007669"/>
    <property type="project" value="TreeGrafter"/>
</dbReference>
<sequence>GCGRSGYSQAAQPCKGSLHPVTSRHRACICRTATMPTRKISSAEGVAKEPKRKLVRFSTKPAPANVEKKPKKEEGKDTLQTKKKKGKRKAKGKQAEVANQETKRDLPTQNGKSKNGSLAFDEAGEKEAKSG</sequence>
<feature type="compositionally biased region" description="Basic residues" evidence="5">
    <location>
        <begin position="81"/>
        <end position="92"/>
    </location>
</feature>
<comment type="caution">
    <text evidence="6">The sequence shown here is derived from an EMBL/GenBank/DDBJ whole genome shotgun (WGS) entry which is preliminary data.</text>
</comment>
<keyword evidence="4" id="KW-0539">Nucleus</keyword>
<name>A0A6G1B1A2_CROCR</name>
<evidence type="ECO:0000256" key="2">
    <source>
        <dbReference type="ARBA" id="ARBA00007696"/>
    </source>
</evidence>
<feature type="compositionally biased region" description="Basic and acidic residues" evidence="5">
    <location>
        <begin position="66"/>
        <end position="80"/>
    </location>
</feature>
<feature type="compositionally biased region" description="Polar residues" evidence="5">
    <location>
        <begin position="1"/>
        <end position="11"/>
    </location>
</feature>
<dbReference type="GO" id="GO:0005634">
    <property type="term" value="C:nucleus"/>
    <property type="evidence" value="ECO:0007669"/>
    <property type="project" value="UniProtKB-SubCell"/>
</dbReference>
<comment type="similarity">
    <text evidence="2">Belongs to the HMGN family.</text>
</comment>
<feature type="region of interest" description="Disordered" evidence="5">
    <location>
        <begin position="1"/>
        <end position="131"/>
    </location>
</feature>